<keyword evidence="1" id="KW-0812">Transmembrane</keyword>
<comment type="caution">
    <text evidence="2">The sequence shown here is derived from an EMBL/GenBank/DDBJ whole genome shotgun (WGS) entry which is preliminary data.</text>
</comment>
<feature type="transmembrane region" description="Helical" evidence="1">
    <location>
        <begin position="60"/>
        <end position="80"/>
    </location>
</feature>
<sequence>MWKYVSIALVSGLILYLVNSTGRIYHELLSELLPQVAEENRHNIQYDMIHSLVENRTLRLTMVLPVAFLCTFILLPYDLAKGWHWIELKIVRFLQK</sequence>
<organism evidence="2 3">
    <name type="scientific">Effusibacillus consociatus</name>
    <dbReference type="NCBI Taxonomy" id="1117041"/>
    <lineage>
        <taxon>Bacteria</taxon>
        <taxon>Bacillati</taxon>
        <taxon>Bacillota</taxon>
        <taxon>Bacilli</taxon>
        <taxon>Bacillales</taxon>
        <taxon>Alicyclobacillaceae</taxon>
        <taxon>Effusibacillus</taxon>
    </lineage>
</organism>
<gene>
    <name evidence="2" type="ORF">ACFO8Q_11190</name>
</gene>
<keyword evidence="1" id="KW-1133">Transmembrane helix</keyword>
<evidence type="ECO:0000313" key="2">
    <source>
        <dbReference type="EMBL" id="MFC4767917.1"/>
    </source>
</evidence>
<protein>
    <submittedName>
        <fullName evidence="2">Uncharacterized protein</fullName>
    </submittedName>
</protein>
<accession>A0ABV9Q384</accession>
<dbReference type="RefSeq" id="WP_380025837.1">
    <property type="nucleotide sequence ID" value="NZ_JBHSHC010000093.1"/>
</dbReference>
<evidence type="ECO:0000313" key="3">
    <source>
        <dbReference type="Proteomes" id="UP001596002"/>
    </source>
</evidence>
<dbReference type="EMBL" id="JBHSHC010000093">
    <property type="protein sequence ID" value="MFC4767917.1"/>
    <property type="molecule type" value="Genomic_DNA"/>
</dbReference>
<reference evidence="3" key="1">
    <citation type="journal article" date="2019" name="Int. J. Syst. Evol. Microbiol.">
        <title>The Global Catalogue of Microorganisms (GCM) 10K type strain sequencing project: providing services to taxonomists for standard genome sequencing and annotation.</title>
        <authorList>
            <consortium name="The Broad Institute Genomics Platform"/>
            <consortium name="The Broad Institute Genome Sequencing Center for Infectious Disease"/>
            <person name="Wu L."/>
            <person name="Ma J."/>
        </authorList>
    </citation>
    <scope>NUCLEOTIDE SEQUENCE [LARGE SCALE GENOMIC DNA]</scope>
    <source>
        <strain evidence="3">WYCCWR 12678</strain>
    </source>
</reference>
<evidence type="ECO:0000256" key="1">
    <source>
        <dbReference type="SAM" id="Phobius"/>
    </source>
</evidence>
<dbReference type="Proteomes" id="UP001596002">
    <property type="component" value="Unassembled WGS sequence"/>
</dbReference>
<keyword evidence="1" id="KW-0472">Membrane</keyword>
<proteinExistence type="predicted"/>
<keyword evidence="3" id="KW-1185">Reference proteome</keyword>
<name>A0ABV9Q384_9BACL</name>